<dbReference type="GO" id="GO:0005886">
    <property type="term" value="C:plasma membrane"/>
    <property type="evidence" value="ECO:0007669"/>
    <property type="project" value="UniProtKB-SubCell"/>
</dbReference>
<evidence type="ECO:0000313" key="9">
    <source>
        <dbReference type="Proteomes" id="UP000001929"/>
    </source>
</evidence>
<proteinExistence type="predicted"/>
<name>Q2RNB3_RHORT</name>
<dbReference type="Proteomes" id="UP000001929">
    <property type="component" value="Chromosome"/>
</dbReference>
<protein>
    <submittedName>
        <fullName evidence="8">Cytochrome B561</fullName>
    </submittedName>
</protein>
<keyword evidence="5 6" id="KW-0472">Membrane</keyword>
<evidence type="ECO:0000256" key="3">
    <source>
        <dbReference type="ARBA" id="ARBA00022692"/>
    </source>
</evidence>
<gene>
    <name evidence="8" type="ordered locus">Rru_A3588</name>
</gene>
<dbReference type="Pfam" id="PF01292">
    <property type="entry name" value="Ni_hydr_CYTB"/>
    <property type="match status" value="1"/>
</dbReference>
<keyword evidence="4 6" id="KW-1133">Transmembrane helix</keyword>
<dbReference type="SUPFAM" id="SSF81342">
    <property type="entry name" value="Transmembrane di-heme cytochromes"/>
    <property type="match status" value="1"/>
</dbReference>
<dbReference type="Gene3D" id="1.20.950.20">
    <property type="entry name" value="Transmembrane di-heme cytochromes, Chain C"/>
    <property type="match status" value="1"/>
</dbReference>
<reference evidence="8 9" key="1">
    <citation type="journal article" date="2011" name="Stand. Genomic Sci.">
        <title>Complete genome sequence of Rhodospirillum rubrum type strain (S1).</title>
        <authorList>
            <person name="Munk A.C."/>
            <person name="Copeland A."/>
            <person name="Lucas S."/>
            <person name="Lapidus A."/>
            <person name="Del Rio T.G."/>
            <person name="Barry K."/>
            <person name="Detter J.C."/>
            <person name="Hammon N."/>
            <person name="Israni S."/>
            <person name="Pitluck S."/>
            <person name="Brettin T."/>
            <person name="Bruce D."/>
            <person name="Han C."/>
            <person name="Tapia R."/>
            <person name="Gilna P."/>
            <person name="Schmutz J."/>
            <person name="Larimer F."/>
            <person name="Land M."/>
            <person name="Kyrpides N.C."/>
            <person name="Mavromatis K."/>
            <person name="Richardson P."/>
            <person name="Rohde M."/>
            <person name="Goker M."/>
            <person name="Klenk H.P."/>
            <person name="Zhang Y."/>
            <person name="Roberts G.P."/>
            <person name="Reslewic S."/>
            <person name="Schwartz D.C."/>
        </authorList>
    </citation>
    <scope>NUCLEOTIDE SEQUENCE [LARGE SCALE GENOMIC DNA]</scope>
    <source>
        <strain evidence="9">ATCC 11170 / ATH 1.1.1 / DSM 467 / LMG 4362 / NCIMB 8255 / S1</strain>
    </source>
</reference>
<keyword evidence="2" id="KW-1003">Cell membrane</keyword>
<dbReference type="EMBL" id="CP000230">
    <property type="protein sequence ID" value="ABC24382.1"/>
    <property type="molecule type" value="Genomic_DNA"/>
</dbReference>
<dbReference type="RefSeq" id="WP_011391335.1">
    <property type="nucleotide sequence ID" value="NC_007643.1"/>
</dbReference>
<feature type="transmembrane region" description="Helical" evidence="6">
    <location>
        <begin position="172"/>
        <end position="193"/>
    </location>
</feature>
<dbReference type="GO" id="GO:0022904">
    <property type="term" value="P:respiratory electron transport chain"/>
    <property type="evidence" value="ECO:0007669"/>
    <property type="project" value="InterPro"/>
</dbReference>
<evidence type="ECO:0000259" key="7">
    <source>
        <dbReference type="Pfam" id="PF01292"/>
    </source>
</evidence>
<evidence type="ECO:0000313" key="8">
    <source>
        <dbReference type="EMBL" id="ABC24382.1"/>
    </source>
</evidence>
<dbReference type="HOGENOM" id="CLU_078451_0_0_5"/>
<feature type="transmembrane region" description="Helical" evidence="6">
    <location>
        <begin position="121"/>
        <end position="142"/>
    </location>
</feature>
<dbReference type="PhylomeDB" id="Q2RNB3"/>
<evidence type="ECO:0000256" key="2">
    <source>
        <dbReference type="ARBA" id="ARBA00022475"/>
    </source>
</evidence>
<evidence type="ECO:0000256" key="1">
    <source>
        <dbReference type="ARBA" id="ARBA00004651"/>
    </source>
</evidence>
<dbReference type="KEGG" id="rru:Rru_A3588"/>
<feature type="transmembrane region" description="Helical" evidence="6">
    <location>
        <begin position="35"/>
        <end position="55"/>
    </location>
</feature>
<dbReference type="STRING" id="269796.Rru_A3588"/>
<keyword evidence="9" id="KW-1185">Reference proteome</keyword>
<evidence type="ECO:0000256" key="5">
    <source>
        <dbReference type="ARBA" id="ARBA00023136"/>
    </source>
</evidence>
<sequence>MHDDTLAVDQAAPIAPVPPPKIAVERTRTVAVWDLPTRVFHWVLVLLMIVLYASGEGWLPISVHMLAGEAVLALVIYRVLWGLVGSPTSRFTHFVRGPKGVISYLKAMAKGAPEPLAHNPVGALMVLGLLTLLTLLAVTGLFSTDDIATDGPLASLVSSSTMKTFTFVHKTLFNVILALIALHILVAVGSLVFKHENRIRPMVLGVRRVSIERAAEAPKIYGPVVASLFALILLAGSGAFVWWIVHLAG</sequence>
<organism evidence="8 9">
    <name type="scientific">Rhodospirillum rubrum (strain ATCC 11170 / ATH 1.1.1 / DSM 467 / LMG 4362 / NCIMB 8255 / S1)</name>
    <dbReference type="NCBI Taxonomy" id="269796"/>
    <lineage>
        <taxon>Bacteria</taxon>
        <taxon>Pseudomonadati</taxon>
        <taxon>Pseudomonadota</taxon>
        <taxon>Alphaproteobacteria</taxon>
        <taxon>Rhodospirillales</taxon>
        <taxon>Rhodospirillaceae</taxon>
        <taxon>Rhodospirillum</taxon>
    </lineage>
</organism>
<evidence type="ECO:0000256" key="6">
    <source>
        <dbReference type="SAM" id="Phobius"/>
    </source>
</evidence>
<dbReference type="GO" id="GO:0020037">
    <property type="term" value="F:heme binding"/>
    <property type="evidence" value="ECO:0007669"/>
    <property type="project" value="TreeGrafter"/>
</dbReference>
<feature type="domain" description="Cytochrome b561 bacterial/Ni-hydrogenase" evidence="7">
    <location>
        <begin position="32"/>
        <end position="203"/>
    </location>
</feature>
<dbReference type="InterPro" id="IPR016174">
    <property type="entry name" value="Di-haem_cyt_TM"/>
</dbReference>
<dbReference type="InterPro" id="IPR011577">
    <property type="entry name" value="Cyt_b561_bac/Ni-Hgenase"/>
</dbReference>
<dbReference type="GO" id="GO:0009055">
    <property type="term" value="F:electron transfer activity"/>
    <property type="evidence" value="ECO:0007669"/>
    <property type="project" value="InterPro"/>
</dbReference>
<dbReference type="EnsemblBacteria" id="ABC24382">
    <property type="protein sequence ID" value="ABC24382"/>
    <property type="gene ID" value="Rru_A3588"/>
</dbReference>
<feature type="transmembrane region" description="Helical" evidence="6">
    <location>
        <begin position="61"/>
        <end position="80"/>
    </location>
</feature>
<feature type="transmembrane region" description="Helical" evidence="6">
    <location>
        <begin position="220"/>
        <end position="245"/>
    </location>
</feature>
<dbReference type="PANTHER" id="PTHR30485:SF2">
    <property type="entry name" value="BLL0597 PROTEIN"/>
    <property type="match status" value="1"/>
</dbReference>
<comment type="subcellular location">
    <subcellularLocation>
        <location evidence="1">Cell membrane</location>
        <topology evidence="1">Multi-pass membrane protein</topology>
    </subcellularLocation>
</comment>
<keyword evidence="3 6" id="KW-0812">Transmembrane</keyword>
<dbReference type="InterPro" id="IPR051542">
    <property type="entry name" value="Hydrogenase_cytochrome"/>
</dbReference>
<evidence type="ECO:0000256" key="4">
    <source>
        <dbReference type="ARBA" id="ARBA00022989"/>
    </source>
</evidence>
<accession>Q2RNB3</accession>
<dbReference type="PANTHER" id="PTHR30485">
    <property type="entry name" value="NI/FE-HYDROGENASE 1 B-TYPE CYTOCHROME SUBUNIT"/>
    <property type="match status" value="1"/>
</dbReference>
<dbReference type="PATRIC" id="fig|269796.9.peg.3709"/>
<dbReference type="AlphaFoldDB" id="Q2RNB3"/>
<dbReference type="eggNOG" id="COG3658">
    <property type="taxonomic scope" value="Bacteria"/>
</dbReference>